<reference evidence="1 2" key="1">
    <citation type="journal article" date="2020" name="Nature">
        <title>Isolation of an archaeon at the prokaryote-eukaryote interface.</title>
        <authorList>
            <person name="Imachi H."/>
            <person name="Nobu M.K."/>
            <person name="Nakahara N."/>
            <person name="Morono Y."/>
            <person name="Ogawara M."/>
            <person name="Takaki Y."/>
            <person name="Takano Y."/>
            <person name="Uematsu K."/>
            <person name="Ikuta T."/>
            <person name="Ito M."/>
            <person name="Matsui Y."/>
            <person name="Miyazaki M."/>
            <person name="Murata K."/>
            <person name="Saito Y."/>
            <person name="Sakai S."/>
            <person name="Song C."/>
            <person name="Tasumi E."/>
            <person name="Yamanaka Y."/>
            <person name="Yamaguchi T."/>
            <person name="Kamagata Y."/>
            <person name="Tamaki H."/>
            <person name="Takai K."/>
        </authorList>
    </citation>
    <scope>NUCLEOTIDE SEQUENCE [LARGE SCALE GENOMIC DNA]</scope>
    <source>
        <strain evidence="1 2">MK-D1</strain>
    </source>
</reference>
<dbReference type="GeneID" id="41331755"/>
<dbReference type="RefSeq" id="WP_147664826.1">
    <property type="nucleotide sequence ID" value="NZ_CP042905.2"/>
</dbReference>
<keyword evidence="2" id="KW-1185">Reference proteome</keyword>
<dbReference type="KEGG" id="psyt:DSAG12_03787"/>
<accession>A0A5B9DF36</accession>
<reference evidence="1 2" key="2">
    <citation type="journal article" date="2024" name="Int. J. Syst. Evol. Microbiol.">
        <title>Promethearchaeum syntrophicum gen. nov., sp. nov., an anaerobic, obligately syntrophic archaeon, the first isolate of the lineage 'Asgard' archaea, and proposal of the new archaeal phylum Promethearchaeota phyl. nov. and kingdom Promethearchaeati regn. nov.</title>
        <authorList>
            <person name="Imachi H."/>
            <person name="Nobu M.K."/>
            <person name="Kato S."/>
            <person name="Takaki Y."/>
            <person name="Miyazaki M."/>
            <person name="Miyata M."/>
            <person name="Ogawara M."/>
            <person name="Saito Y."/>
            <person name="Sakai S."/>
            <person name="Tahara Y.O."/>
            <person name="Takano Y."/>
            <person name="Tasumi E."/>
            <person name="Uematsu K."/>
            <person name="Yoshimura T."/>
            <person name="Itoh T."/>
            <person name="Ohkuma M."/>
            <person name="Takai K."/>
        </authorList>
    </citation>
    <scope>NUCLEOTIDE SEQUENCE [LARGE SCALE GENOMIC DNA]</scope>
    <source>
        <strain evidence="1 2">MK-D1</strain>
    </source>
</reference>
<dbReference type="AlphaFoldDB" id="A0A5B9DF36"/>
<dbReference type="SUPFAM" id="SSF75011">
    <property type="entry name" value="3-carboxy-cis,cis-mucoante lactonizing enzyme"/>
    <property type="match status" value="1"/>
</dbReference>
<dbReference type="Pfam" id="PF08309">
    <property type="entry name" value="LVIVD"/>
    <property type="match status" value="6"/>
</dbReference>
<dbReference type="EMBL" id="CP042905">
    <property type="protein sequence ID" value="QEE17949.1"/>
    <property type="molecule type" value="Genomic_DNA"/>
</dbReference>
<gene>
    <name evidence="1" type="ORF">DSAG12_03787</name>
</gene>
<protein>
    <submittedName>
        <fullName evidence="1">LVIVD repeat-containing protein</fullName>
    </submittedName>
</protein>
<dbReference type="Gene3D" id="2.130.10.10">
    <property type="entry name" value="YVTN repeat-like/Quinoprotein amine dehydrogenase"/>
    <property type="match status" value="1"/>
</dbReference>
<evidence type="ECO:0000313" key="2">
    <source>
        <dbReference type="Proteomes" id="UP000321408"/>
    </source>
</evidence>
<name>A0A5B9DF36_9ARCH</name>
<proteinExistence type="predicted"/>
<sequence>MMKGPKKKKILAGSLLVLISSSIILTIIISNNSNYEYQEIGSIEMGNEVFQVKVIDDIAYIIVGNPLGLAIVNVSKPNQPELLSNYYGGGAAQFVDISGDIAYIANRFEGLEIVNVSDPTSPVRISHYKPEYDIFDVKINGNIAYLACWNDGVEIIDISVPNNPIFLSSYMLNCVSMQLVFDNDLIYAVSHCADYSGLQVINVSNPSTPQFVGSYDDVDVDLWIPIIEDNYLYAPDHGGSGSVQVLDISNPQNIVKFDEITICHHSQRIFINENHLYIADSAKGILTLDLDTFEQLGRYDDGSESFDVVYQEGLIYLLDYDWGLKIIQVSET</sequence>
<evidence type="ECO:0000313" key="1">
    <source>
        <dbReference type="EMBL" id="QEE17949.1"/>
    </source>
</evidence>
<dbReference type="InterPro" id="IPR015943">
    <property type="entry name" value="WD40/YVTN_repeat-like_dom_sf"/>
</dbReference>
<organism evidence="1 2">
    <name type="scientific">Promethearchaeum syntrophicum</name>
    <dbReference type="NCBI Taxonomy" id="2594042"/>
    <lineage>
        <taxon>Archaea</taxon>
        <taxon>Promethearchaeati</taxon>
        <taxon>Promethearchaeota</taxon>
        <taxon>Promethearchaeia</taxon>
        <taxon>Promethearchaeales</taxon>
        <taxon>Promethearchaeaceae</taxon>
        <taxon>Promethearchaeum</taxon>
    </lineage>
</organism>
<dbReference type="InterPro" id="IPR013211">
    <property type="entry name" value="LVIVD"/>
</dbReference>
<dbReference type="OrthoDB" id="134269at2157"/>
<dbReference type="Proteomes" id="UP000321408">
    <property type="component" value="Chromosome"/>
</dbReference>